<dbReference type="InterPro" id="IPR056884">
    <property type="entry name" value="NPHP3-like_N"/>
</dbReference>
<feature type="repeat" description="ANK" evidence="2">
    <location>
        <begin position="868"/>
        <end position="900"/>
    </location>
</feature>
<feature type="domain" description="GPI inositol-deacylase winged helix" evidence="5">
    <location>
        <begin position="625"/>
        <end position="704"/>
    </location>
</feature>
<accession>A0A8H4K402</accession>
<feature type="domain" description="Heterokaryon incompatibility" evidence="4">
    <location>
        <begin position="1347"/>
        <end position="1498"/>
    </location>
</feature>
<dbReference type="SUPFAM" id="SSF48403">
    <property type="entry name" value="Ankyrin repeat"/>
    <property type="match status" value="1"/>
</dbReference>
<evidence type="ECO:0000313" key="7">
    <source>
        <dbReference type="EMBL" id="KAF4442819.1"/>
    </source>
</evidence>
<dbReference type="Proteomes" id="UP000605986">
    <property type="component" value="Unassembled WGS sequence"/>
</dbReference>
<dbReference type="SMART" id="SM00248">
    <property type="entry name" value="ANK"/>
    <property type="match status" value="9"/>
</dbReference>
<dbReference type="InterPro" id="IPR000845">
    <property type="entry name" value="Nucleoside_phosphorylase_d"/>
</dbReference>
<feature type="repeat" description="ANK" evidence="2">
    <location>
        <begin position="1037"/>
        <end position="1069"/>
    </location>
</feature>
<sequence length="1767" mass="198100">MAQTSTYSNNAYTVGWISALKDEQRVAMAMLDSDHGFPQYTPGEDNNSYYLGEINGHFVAMACLSGDDSGIGAAAAVAKDMSRTFTNIRLVLLAGIGGGVPTEKDIRLGDVVVSYPKKLDDGGYHGVVQYDHAKLLSGDDFHRKELSSGPNKKLISAVDMLETLHELGPRFAYPDPKTTPDRLYQKQFIHKPGVQVCDLKSCPPENLVQTRTQRESPHIPEIHAGIIASGSLVIKNSDHRDKINDRYKKTILCVEMEAAGLMQSYPALVIRGISDYADSHKNDEWRDRAIAVACGYGKLILETIAPETVKDLDPIADRHRKDVSAWISTLSFASRLNDAVRSRLSNTGNWFLNDKVFQRWKDGSARSLFCHGIAGAGKTVMAGAIIQYLQSLNGTDKKKPAVVYVFCHHKEHVTARELVAALLKQLAEKMSGHENELEDLYKVHSEQHTLPTSVDMIAVMKVMANKFSKIFVVIDALDEMGEGDRAKLEFLQSVKLIGGFANVLVTSRRFPLLESAFGGDDSLEIRAQDDDVQRFIMTEIKKAPYLQKFISEDPELQNLILERTLHKSDGMSRRFLVASLIMLSLVDTSSRRDLKEALDELPSEIGDMYELSMDRVKVQSLNNFELACQVLCWVTYALRPIQTEELCHALAVRQGDTSLDFEGLREISHLVSICKGLVIVEEESMIVRLVHETAEKYFREEGVQYVKAANMLIASTCLRYLCFEVFDSERYKDVREMEACLKDYALLPYAAKNWGHHARHLKEDGEISELAITALKKRGGIADAMKLLSPSTGKGDSLDYCSGSPLHQAAQFGLEKVLRLLMDPNDLDVNGRDGHGRTPLWLAASRGYGSVIRLLFEHDADPNLGDRSWLTPLGLAARNGDRNAVQILLDNHAHATVQDDSGRSIVLHAMDTRWEHNRSVFEDSIPFIADEKSKTNIDGSSEISSLEDSVRAKIAVMLIHKGADINVPDIDKITPLFLASRWGYKATAQLLLDHKAIVDFKDERGSTPLWQACRGGHEPLVALLLDYGAYIDIRDHSGRSALWISSHMGQVEVVKTLIKRGANIEACDYRSRTPLSQAVANNHFDVVVALLSAGARTDFVDHRGHTILWQAARNSFSRIVNLLLEQGANKYVAEIGLLIFYILSHVDVKVTRTLGQIVMESVNQNIFHQKSDVYWDDATDRDPPSQGELCEDCASIMLHQAGSYRTHQICGISNSCPSCTFIARNFDELGFIKSLPLQLSQITFLRTPSLVLSDEQKCVVLQGLDGTTNPWQLKSPQACTESTVRSYAAAAARRWLDICINQHPRSHNPRCSPPVDSVLPKRVLDLGQTDSPTITLKETHSSERGHYICLSYCWGPSPFISTTIENLEQYKKGISISNLPKAFRDAIEITRGLKVQYLWIDALCIIQQHGEGGKAGAAHADWNEEISKMSDIYYNSYLTLAPLWANSVEDGLLSDQPQGEPLGGLVAMHKMKHFPRKATPEDALPDFPLLTRGWVYQERMLSPRTLYFGRQELLWECLYGRTCECGYATYRLQEVDKGEFHDHIKETPSRNLDTKLDLLWREMIIQYSHLRLTYSSDKLPALSGLAEAIRRKTGQHYLAGLWRDTLLLDMCWFSTSNEPQDRQWRAPSWSWASVNGSIEYEQYLYCWPYLSSNNFRTWARVLGADCSLKDTSPTGQITDGFIRLECSVITSICSDGELHVNGRKLTWKPDGTHAIEEQQEVFIIPLLTLVTGSNNEHKGFHALVVQRSDTNKEQMLSEYISEDKHAN</sequence>
<dbReference type="Pfam" id="PF24883">
    <property type="entry name" value="NPHP3_N"/>
    <property type="match status" value="1"/>
</dbReference>
<reference evidence="7" key="1">
    <citation type="submission" date="2020-01" db="EMBL/GenBank/DDBJ databases">
        <title>Identification and distribution of gene clusters putatively required for synthesis of sphingolipid metabolism inhibitors in phylogenetically diverse species of the filamentous fungus Fusarium.</title>
        <authorList>
            <person name="Kim H.-S."/>
            <person name="Busman M."/>
            <person name="Brown D.W."/>
            <person name="Divon H."/>
            <person name="Uhlig S."/>
            <person name="Proctor R.H."/>
        </authorList>
    </citation>
    <scope>NUCLEOTIDE SEQUENCE</scope>
    <source>
        <strain evidence="7">NRRL 53441</strain>
    </source>
</reference>
<dbReference type="Gene3D" id="3.40.50.1580">
    <property type="entry name" value="Nucleoside phosphorylase domain"/>
    <property type="match status" value="1"/>
</dbReference>
<keyword evidence="8" id="KW-1185">Reference proteome</keyword>
<dbReference type="GO" id="GO:0003824">
    <property type="term" value="F:catalytic activity"/>
    <property type="evidence" value="ECO:0007669"/>
    <property type="project" value="InterPro"/>
</dbReference>
<dbReference type="EMBL" id="JAADJG010000586">
    <property type="protein sequence ID" value="KAF4442819.1"/>
    <property type="molecule type" value="Genomic_DNA"/>
</dbReference>
<name>A0A8H4K402_9HYPO</name>
<feature type="repeat" description="ANK" evidence="2">
    <location>
        <begin position="1070"/>
        <end position="1102"/>
    </location>
</feature>
<feature type="repeat" description="ANK" evidence="2">
    <location>
        <begin position="835"/>
        <end position="867"/>
    </location>
</feature>
<evidence type="ECO:0000256" key="2">
    <source>
        <dbReference type="PROSITE-ProRule" id="PRU00023"/>
    </source>
</evidence>
<dbReference type="InterPro" id="IPR010730">
    <property type="entry name" value="HET"/>
</dbReference>
<evidence type="ECO:0000256" key="1">
    <source>
        <dbReference type="ARBA" id="ARBA00022737"/>
    </source>
</evidence>
<keyword evidence="1" id="KW-0677">Repeat</keyword>
<feature type="repeat" description="ANK" evidence="2">
    <location>
        <begin position="1004"/>
        <end position="1036"/>
    </location>
</feature>
<dbReference type="Pfam" id="PF12796">
    <property type="entry name" value="Ank_2"/>
    <property type="match status" value="3"/>
</dbReference>
<evidence type="ECO:0000313" key="8">
    <source>
        <dbReference type="Proteomes" id="UP000605986"/>
    </source>
</evidence>
<dbReference type="InterPro" id="IPR035994">
    <property type="entry name" value="Nucleoside_phosphorylase_sf"/>
</dbReference>
<dbReference type="GO" id="GO:0009116">
    <property type="term" value="P:nucleoside metabolic process"/>
    <property type="evidence" value="ECO:0007669"/>
    <property type="project" value="InterPro"/>
</dbReference>
<comment type="caution">
    <text evidence="7">The sequence shown here is derived from an EMBL/GenBank/DDBJ whole genome shotgun (WGS) entry which is preliminary data.</text>
</comment>
<dbReference type="Pfam" id="PF22939">
    <property type="entry name" value="WHD_GPIID"/>
    <property type="match status" value="1"/>
</dbReference>
<proteinExistence type="predicted"/>
<dbReference type="Gene3D" id="3.40.50.300">
    <property type="entry name" value="P-loop containing nucleotide triphosphate hydrolases"/>
    <property type="match status" value="1"/>
</dbReference>
<feature type="repeat" description="ANK" evidence="2">
    <location>
        <begin position="1103"/>
        <end position="1135"/>
    </location>
</feature>
<keyword evidence="2" id="KW-0040">ANK repeat</keyword>
<dbReference type="InterPro" id="IPR036770">
    <property type="entry name" value="Ankyrin_rpt-contain_sf"/>
</dbReference>
<dbReference type="InterPro" id="IPR054471">
    <property type="entry name" value="GPIID_WHD"/>
</dbReference>
<dbReference type="SUPFAM" id="SSF53167">
    <property type="entry name" value="Purine and uridine phosphorylases"/>
    <property type="match status" value="1"/>
</dbReference>
<protein>
    <submittedName>
        <fullName evidence="7">Ankyrin repeat-containing domain protein</fullName>
    </submittedName>
</protein>
<evidence type="ECO:0000259" key="4">
    <source>
        <dbReference type="Pfam" id="PF06985"/>
    </source>
</evidence>
<dbReference type="PANTHER" id="PTHR33112:SF9">
    <property type="entry name" value="HETEROKARYON INCOMPATIBILITY DOMAIN-CONTAINING PROTEIN"/>
    <property type="match status" value="1"/>
</dbReference>
<dbReference type="Gene3D" id="1.25.40.20">
    <property type="entry name" value="Ankyrin repeat-containing domain"/>
    <property type="match status" value="2"/>
</dbReference>
<feature type="domain" description="Nephrocystin 3-like N-terminal" evidence="6">
    <location>
        <begin position="346"/>
        <end position="508"/>
    </location>
</feature>
<dbReference type="PANTHER" id="PTHR33112">
    <property type="entry name" value="DOMAIN PROTEIN, PUTATIVE-RELATED"/>
    <property type="match status" value="1"/>
</dbReference>
<evidence type="ECO:0000259" key="6">
    <source>
        <dbReference type="Pfam" id="PF24883"/>
    </source>
</evidence>
<dbReference type="PROSITE" id="PS50297">
    <property type="entry name" value="ANK_REP_REGION"/>
    <property type="match status" value="5"/>
</dbReference>
<organism evidence="7 8">
    <name type="scientific">Fusarium austroafricanum</name>
    <dbReference type="NCBI Taxonomy" id="2364996"/>
    <lineage>
        <taxon>Eukaryota</taxon>
        <taxon>Fungi</taxon>
        <taxon>Dikarya</taxon>
        <taxon>Ascomycota</taxon>
        <taxon>Pezizomycotina</taxon>
        <taxon>Sordariomycetes</taxon>
        <taxon>Hypocreomycetidae</taxon>
        <taxon>Hypocreales</taxon>
        <taxon>Nectriaceae</taxon>
        <taxon>Fusarium</taxon>
        <taxon>Fusarium concolor species complex</taxon>
    </lineage>
</organism>
<dbReference type="OrthoDB" id="5362512at2759"/>
<dbReference type="InterPro" id="IPR002110">
    <property type="entry name" value="Ankyrin_rpt"/>
</dbReference>
<dbReference type="Pfam" id="PF06985">
    <property type="entry name" value="HET"/>
    <property type="match status" value="1"/>
</dbReference>
<evidence type="ECO:0000259" key="3">
    <source>
        <dbReference type="Pfam" id="PF01048"/>
    </source>
</evidence>
<dbReference type="PROSITE" id="PS50088">
    <property type="entry name" value="ANK_REPEAT"/>
    <property type="match status" value="6"/>
</dbReference>
<dbReference type="SUPFAM" id="SSF52540">
    <property type="entry name" value="P-loop containing nucleoside triphosphate hydrolases"/>
    <property type="match status" value="1"/>
</dbReference>
<dbReference type="InterPro" id="IPR027417">
    <property type="entry name" value="P-loop_NTPase"/>
</dbReference>
<gene>
    <name evidence="7" type="ORF">F53441_11647</name>
</gene>
<dbReference type="Pfam" id="PF01048">
    <property type="entry name" value="PNP_UDP_1"/>
    <property type="match status" value="1"/>
</dbReference>
<feature type="domain" description="Nucleoside phosphorylase" evidence="3">
    <location>
        <begin position="46"/>
        <end position="286"/>
    </location>
</feature>
<evidence type="ECO:0000259" key="5">
    <source>
        <dbReference type="Pfam" id="PF22939"/>
    </source>
</evidence>